<sequence length="75" mass="8558">MRITRTLLRKKSHHVRGSFGARWHYHHISAHVHTRSDLHALSHDGRADRGHPPRRAAAVLCQSFPQVQSTHISNA</sequence>
<organism evidence="1">
    <name type="scientific">Anguilla anguilla</name>
    <name type="common">European freshwater eel</name>
    <name type="synonym">Muraena anguilla</name>
    <dbReference type="NCBI Taxonomy" id="7936"/>
    <lineage>
        <taxon>Eukaryota</taxon>
        <taxon>Metazoa</taxon>
        <taxon>Chordata</taxon>
        <taxon>Craniata</taxon>
        <taxon>Vertebrata</taxon>
        <taxon>Euteleostomi</taxon>
        <taxon>Actinopterygii</taxon>
        <taxon>Neopterygii</taxon>
        <taxon>Teleostei</taxon>
        <taxon>Anguilliformes</taxon>
        <taxon>Anguillidae</taxon>
        <taxon>Anguilla</taxon>
    </lineage>
</organism>
<name>A0A0E9V9Q1_ANGAN</name>
<evidence type="ECO:0000313" key="1">
    <source>
        <dbReference type="EMBL" id="JAH74762.1"/>
    </source>
</evidence>
<dbReference type="AlphaFoldDB" id="A0A0E9V9Q1"/>
<protein>
    <submittedName>
        <fullName evidence="1">Uncharacterized protein</fullName>
    </submittedName>
</protein>
<reference evidence="1" key="2">
    <citation type="journal article" date="2015" name="Fish Shellfish Immunol.">
        <title>Early steps in the European eel (Anguilla anguilla)-Vibrio vulnificus interaction in the gills: Role of the RtxA13 toxin.</title>
        <authorList>
            <person name="Callol A."/>
            <person name="Pajuelo D."/>
            <person name="Ebbesson L."/>
            <person name="Teles M."/>
            <person name="MacKenzie S."/>
            <person name="Amaro C."/>
        </authorList>
    </citation>
    <scope>NUCLEOTIDE SEQUENCE</scope>
</reference>
<dbReference type="EMBL" id="GBXM01033815">
    <property type="protein sequence ID" value="JAH74762.1"/>
    <property type="molecule type" value="Transcribed_RNA"/>
</dbReference>
<proteinExistence type="predicted"/>
<reference evidence="1" key="1">
    <citation type="submission" date="2014-11" db="EMBL/GenBank/DDBJ databases">
        <authorList>
            <person name="Amaro Gonzalez C."/>
        </authorList>
    </citation>
    <scope>NUCLEOTIDE SEQUENCE</scope>
</reference>
<accession>A0A0E9V9Q1</accession>